<dbReference type="InterPro" id="IPR058208">
    <property type="entry name" value="PACE"/>
</dbReference>
<dbReference type="PATRIC" id="fig|1315976.3.peg.1490"/>
<keyword evidence="1" id="KW-1133">Transmembrane helix</keyword>
<dbReference type="Pfam" id="PF05232">
    <property type="entry name" value="BTP"/>
    <property type="match status" value="2"/>
</dbReference>
<keyword evidence="4" id="KW-1185">Reference proteome</keyword>
<protein>
    <submittedName>
        <fullName evidence="3">Transmembrane pair domain-containing protein</fullName>
    </submittedName>
</protein>
<keyword evidence="1 3" id="KW-0812">Transmembrane</keyword>
<dbReference type="Proteomes" id="UP000014012">
    <property type="component" value="Unassembled WGS sequence"/>
</dbReference>
<keyword evidence="1" id="KW-0472">Membrane</keyword>
<accession>R8ARP4</accession>
<dbReference type="HOGENOM" id="CLU_120004_0_0_6"/>
<name>R8ARP4_PLESH</name>
<dbReference type="EMBL" id="AQQO01000047">
    <property type="protein sequence ID" value="EON88988.1"/>
    <property type="molecule type" value="Genomic_DNA"/>
</dbReference>
<reference evidence="3 4" key="1">
    <citation type="journal article" date="2013" name="Genome Announc.">
        <title>Genome Sequence of Plesiomonas shigelloides Strain 302-73 (Serotype O1).</title>
        <authorList>
            <person name="Pique N."/>
            <person name="Aquilini E."/>
            <person name="Alioto T."/>
            <person name="Minana-Galbis D."/>
            <person name="Tomas J.M."/>
        </authorList>
    </citation>
    <scope>NUCLEOTIDE SEQUENCE [LARGE SCALE GENOMIC DNA]</scope>
    <source>
        <strain evidence="3 4">302-73</strain>
    </source>
</reference>
<dbReference type="AlphaFoldDB" id="R8ARP4"/>
<evidence type="ECO:0000313" key="4">
    <source>
        <dbReference type="Proteomes" id="UP000014012"/>
    </source>
</evidence>
<sequence>MRTGSDRLRHAIGFELIGLMLCPLIASWVMGMQLLELGKLAIMLSVIATAWNYVYNLLVDKLMQKLLGRTQKSLPERVLHTLVFEAGLLLFVLPLIAWWLQISLKQAFLLDMGFVIFYLVYAFFYNWAYDRMFTIPAAATATITVDEPVTHEKASVL</sequence>
<evidence type="ECO:0000313" key="3">
    <source>
        <dbReference type="EMBL" id="EON88988.1"/>
    </source>
</evidence>
<gene>
    <name evidence="3" type="ORF">PLESHI_07570</name>
</gene>
<feature type="domain" description="Chlorhexidine efflux transporter" evidence="2">
    <location>
        <begin position="72"/>
        <end position="133"/>
    </location>
</feature>
<proteinExistence type="predicted"/>
<feature type="transmembrane region" description="Helical" evidence="1">
    <location>
        <begin position="12"/>
        <end position="31"/>
    </location>
</feature>
<feature type="transmembrane region" description="Helical" evidence="1">
    <location>
        <begin position="78"/>
        <end position="100"/>
    </location>
</feature>
<dbReference type="InterPro" id="IPR007896">
    <property type="entry name" value="BTP_bacteria"/>
</dbReference>
<feature type="transmembrane region" description="Helical" evidence="1">
    <location>
        <begin position="37"/>
        <end position="58"/>
    </location>
</feature>
<dbReference type="OrthoDB" id="1631120at2"/>
<feature type="domain" description="Chlorhexidine efflux transporter" evidence="2">
    <location>
        <begin position="3"/>
        <end position="64"/>
    </location>
</feature>
<evidence type="ECO:0000256" key="1">
    <source>
        <dbReference type="SAM" id="Phobius"/>
    </source>
</evidence>
<dbReference type="RefSeq" id="WP_010863137.1">
    <property type="nucleotide sequence ID" value="NZ_KB944508.1"/>
</dbReference>
<dbReference type="NCBIfam" id="NF033664">
    <property type="entry name" value="PACE_transport"/>
    <property type="match status" value="1"/>
</dbReference>
<organism evidence="3 4">
    <name type="scientific">Plesiomonas shigelloides 302-73</name>
    <dbReference type="NCBI Taxonomy" id="1315976"/>
    <lineage>
        <taxon>Bacteria</taxon>
        <taxon>Pseudomonadati</taxon>
        <taxon>Pseudomonadota</taxon>
        <taxon>Gammaproteobacteria</taxon>
        <taxon>Enterobacterales</taxon>
        <taxon>Enterobacteriaceae</taxon>
        <taxon>Plesiomonas</taxon>
    </lineage>
</organism>
<evidence type="ECO:0000259" key="2">
    <source>
        <dbReference type="Pfam" id="PF05232"/>
    </source>
</evidence>
<comment type="caution">
    <text evidence="3">The sequence shown here is derived from an EMBL/GenBank/DDBJ whole genome shotgun (WGS) entry which is preliminary data.</text>
</comment>
<feature type="transmembrane region" description="Helical" evidence="1">
    <location>
        <begin position="106"/>
        <end position="124"/>
    </location>
</feature>